<proteinExistence type="inferred from homology"/>
<gene>
    <name evidence="5" type="primary">istB</name>
    <name evidence="5" type="ORF">RJN63_17255</name>
</gene>
<name>A0AAE4GA04_9BURK</name>
<keyword evidence="3" id="KW-0067">ATP-binding</keyword>
<dbReference type="InterPro" id="IPR003593">
    <property type="entry name" value="AAA+_ATPase"/>
</dbReference>
<dbReference type="RefSeq" id="WP_310838053.1">
    <property type="nucleotide sequence ID" value="NZ_JAVLSM010000010.1"/>
</dbReference>
<dbReference type="CDD" id="cd00009">
    <property type="entry name" value="AAA"/>
    <property type="match status" value="1"/>
</dbReference>
<dbReference type="GO" id="GO:0005524">
    <property type="term" value="F:ATP binding"/>
    <property type="evidence" value="ECO:0007669"/>
    <property type="project" value="UniProtKB-KW"/>
</dbReference>
<organism evidence="5">
    <name type="scientific">Herbaspirillum huttiense subsp. nephrolepidis</name>
    <dbReference type="NCBI Taxonomy" id="3075126"/>
    <lineage>
        <taxon>Bacteria</taxon>
        <taxon>Pseudomonadati</taxon>
        <taxon>Pseudomonadota</taxon>
        <taxon>Betaproteobacteria</taxon>
        <taxon>Burkholderiales</taxon>
        <taxon>Oxalobacteraceae</taxon>
        <taxon>Herbaspirillum</taxon>
    </lineage>
</organism>
<dbReference type="Gene3D" id="3.40.50.300">
    <property type="entry name" value="P-loop containing nucleotide triphosphate hydrolases"/>
    <property type="match status" value="1"/>
</dbReference>
<dbReference type="InterPro" id="IPR002611">
    <property type="entry name" value="IstB_ATP-bd"/>
</dbReference>
<dbReference type="NCBIfam" id="NF038214">
    <property type="entry name" value="IS21_help_AAA"/>
    <property type="match status" value="1"/>
</dbReference>
<comment type="caution">
    <text evidence="5">The sequence shown here is derived from an EMBL/GenBank/DDBJ whole genome shotgun (WGS) entry which is preliminary data.</text>
</comment>
<evidence type="ECO:0000256" key="1">
    <source>
        <dbReference type="ARBA" id="ARBA00008059"/>
    </source>
</evidence>
<reference evidence="5" key="1">
    <citation type="submission" date="2023-02" db="EMBL/GenBank/DDBJ databases">
        <title>Description of Herbaspirillum huttiense subsp. nephrolepsisexaltata and Herbaspirillum huttiense subsp. lycopersicon.</title>
        <authorList>
            <person name="Poudel M."/>
            <person name="Sharma A."/>
            <person name="Goss E."/>
            <person name="Tapia J.H."/>
            <person name="Harmon C.M."/>
            <person name="Jones J.B."/>
        </authorList>
    </citation>
    <scope>NUCLEOTIDE SEQUENCE</scope>
    <source>
        <strain evidence="5">NC40101</strain>
    </source>
</reference>
<dbReference type="PANTHER" id="PTHR30050:SF4">
    <property type="entry name" value="ATP-BINDING PROTEIN RV3427C IN INSERTION SEQUENCE-RELATED"/>
    <property type="match status" value="1"/>
</dbReference>
<dbReference type="PANTHER" id="PTHR30050">
    <property type="entry name" value="CHROMOSOMAL REPLICATION INITIATOR PROTEIN DNAA"/>
    <property type="match status" value="1"/>
</dbReference>
<evidence type="ECO:0000259" key="4">
    <source>
        <dbReference type="SMART" id="SM00382"/>
    </source>
</evidence>
<dbReference type="InterPro" id="IPR028350">
    <property type="entry name" value="DNAC/IstB-like"/>
</dbReference>
<comment type="similarity">
    <text evidence="1">Belongs to the IS21/IS1162 putative ATP-binding protein family.</text>
</comment>
<accession>A0AAE4GA04</accession>
<dbReference type="PIRSF" id="PIRSF003073">
    <property type="entry name" value="DNAC_TnpB_IstB"/>
    <property type="match status" value="1"/>
</dbReference>
<evidence type="ECO:0000256" key="3">
    <source>
        <dbReference type="ARBA" id="ARBA00022840"/>
    </source>
</evidence>
<dbReference type="AlphaFoldDB" id="A0AAE4GA04"/>
<dbReference type="InterPro" id="IPR027417">
    <property type="entry name" value="P-loop_NTPase"/>
</dbReference>
<dbReference type="InterPro" id="IPR047661">
    <property type="entry name" value="IstB"/>
</dbReference>
<dbReference type="GO" id="GO:0006260">
    <property type="term" value="P:DNA replication"/>
    <property type="evidence" value="ECO:0007669"/>
    <property type="project" value="TreeGrafter"/>
</dbReference>
<sequence length="256" mass="28808">MMNNLTIDKMHQLKLAGMAAEFERQISTPGAGEAPFEQRVRSLVDHEITVRDNRRQQLLLKRAALPVQAALEDVNYTARRNLDKSMFSSLASLDWISQRHNLIITGPTGTGKSWLACALANQACRDGLTAHFIRVPILIESFVTSRAMGSFVNRIQQLKKFDLLILDDWGIDSFNKRAQSDMLELMESRMGSRSTLFTSQLPLEDWHKTFDNKTVADAFMDRVVNSSHEIKLKGESLRAAQGLRSKTSSRKTPASS</sequence>
<feature type="domain" description="AAA+ ATPase" evidence="4">
    <location>
        <begin position="98"/>
        <end position="229"/>
    </location>
</feature>
<keyword evidence="2" id="KW-0547">Nucleotide-binding</keyword>
<dbReference type="SUPFAM" id="SSF52540">
    <property type="entry name" value="P-loop containing nucleoside triphosphate hydrolases"/>
    <property type="match status" value="1"/>
</dbReference>
<evidence type="ECO:0000256" key="2">
    <source>
        <dbReference type="ARBA" id="ARBA00022741"/>
    </source>
</evidence>
<dbReference type="EMBL" id="JAVRAA010000009">
    <property type="protein sequence ID" value="MDT0338592.1"/>
    <property type="molecule type" value="Genomic_DNA"/>
</dbReference>
<evidence type="ECO:0000313" key="5">
    <source>
        <dbReference type="EMBL" id="MDT0338592.1"/>
    </source>
</evidence>
<dbReference type="SMART" id="SM00382">
    <property type="entry name" value="AAA"/>
    <property type="match status" value="1"/>
</dbReference>
<protein>
    <submittedName>
        <fullName evidence="5">IS21-like element helper ATPase IstB</fullName>
    </submittedName>
</protein>
<dbReference type="Pfam" id="PF01695">
    <property type="entry name" value="IstB_IS21"/>
    <property type="match status" value="1"/>
</dbReference>